<dbReference type="EMBL" id="LDJL01000014">
    <property type="protein sequence ID" value="KRG68414.1"/>
    <property type="molecule type" value="Genomic_DNA"/>
</dbReference>
<sequence>MDSLIAAAGRALATGDPLGALQRVALREDPAALALRGIAMAQLGEHPRARELLRRAVRGFGHHEIIARARCVVADAEVALAMRDLRGATQPLRAAADSLQLHGDTGNALHAHLLMARRALLIGRLQAAGDSLQQLHGQALPPALAAMANMVAAELALRALRVDEAEDALARARLSAQRAGIAALSAEVESAGASLRQPAARCFAHGREQPLCLREVQQVLAADTLVIDGCRRGLHAGSAWQSLARRPLLFALAKTLALAWPASASRESLIAAAFPTPYPDESHRARLRVEIGRLRRLAKPMFTVVASEHGFLLRPRSAGVVVLEPPIDGEQAALLALLADGMAWSTSALSLALGDSQRTVQRALVELQARQRVRSIGQGRTQRWLAPPLLGFTTVLLLPSTLPAG</sequence>
<dbReference type="AlphaFoldDB" id="A0A0R0CRA4"/>
<accession>A0A0R0CRA4</accession>
<reference evidence="1 2" key="1">
    <citation type="submission" date="2015-05" db="EMBL/GenBank/DDBJ databases">
        <title>Genome sequencing and analysis of members of genus Stenotrophomonas.</title>
        <authorList>
            <person name="Patil P.P."/>
            <person name="Midha S."/>
            <person name="Patil P.B."/>
        </authorList>
    </citation>
    <scope>NUCLEOTIDE SEQUENCE [LARGE SCALE GENOMIC DNA]</scope>
    <source>
        <strain evidence="1 2">DSM 21858</strain>
    </source>
</reference>
<proteinExistence type="predicted"/>
<dbReference type="RefSeq" id="WP_057659763.1">
    <property type="nucleotide sequence ID" value="NZ_LDJL01000014.1"/>
</dbReference>
<protein>
    <submittedName>
        <fullName evidence="1">DNA-binding protein</fullName>
    </submittedName>
</protein>
<keyword evidence="1" id="KW-0238">DNA-binding</keyword>
<dbReference type="Proteomes" id="UP000052052">
    <property type="component" value="Unassembled WGS sequence"/>
</dbReference>
<keyword evidence="2" id="KW-1185">Reference proteome</keyword>
<evidence type="ECO:0000313" key="2">
    <source>
        <dbReference type="Proteomes" id="UP000052052"/>
    </source>
</evidence>
<dbReference type="GO" id="GO:0003677">
    <property type="term" value="F:DNA binding"/>
    <property type="evidence" value="ECO:0007669"/>
    <property type="project" value="UniProtKB-KW"/>
</dbReference>
<evidence type="ECO:0000313" key="1">
    <source>
        <dbReference type="EMBL" id="KRG68414.1"/>
    </source>
</evidence>
<dbReference type="STRING" id="344882.ABB29_12960"/>
<name>A0A0R0CRA4_9GAMM</name>
<dbReference type="PATRIC" id="fig|344882.3.peg.972"/>
<comment type="caution">
    <text evidence="1">The sequence shown here is derived from an EMBL/GenBank/DDBJ whole genome shotgun (WGS) entry which is preliminary data.</text>
</comment>
<organism evidence="1 2">
    <name type="scientific">Pseudoxanthomonas dokdonensis</name>
    <dbReference type="NCBI Taxonomy" id="344882"/>
    <lineage>
        <taxon>Bacteria</taxon>
        <taxon>Pseudomonadati</taxon>
        <taxon>Pseudomonadota</taxon>
        <taxon>Gammaproteobacteria</taxon>
        <taxon>Lysobacterales</taxon>
        <taxon>Lysobacteraceae</taxon>
        <taxon>Pseudoxanthomonas</taxon>
    </lineage>
</organism>
<dbReference type="OrthoDB" id="9812210at2"/>
<gene>
    <name evidence="1" type="ORF">ABB29_12960</name>
</gene>